<dbReference type="EMBL" id="JAGKQM010000002">
    <property type="protein sequence ID" value="KAH0938977.1"/>
    <property type="molecule type" value="Genomic_DNA"/>
</dbReference>
<keyword evidence="3" id="KW-1185">Reference proteome</keyword>
<keyword evidence="1" id="KW-0472">Membrane</keyword>
<sequence>MFLKKTLLTNEEDDPIERLATSNHGTGYLMEIFMPISTIIIIVLWLNCGKTTRRCPLQHGQKSRHLNPTLWLPNGVNSSYFLTDQIYTLLCEPFQDVDWHREVWFSGGILKHKFLTWLVVLNLKVIIVFIGNISPRLPLLSKTSRSQSKEHDFQH</sequence>
<feature type="transmembrane region" description="Helical" evidence="1">
    <location>
        <begin position="28"/>
        <end position="48"/>
    </location>
</feature>
<keyword evidence="1" id="KW-0812">Transmembrane</keyword>
<comment type="caution">
    <text evidence="2">The sequence shown here is derived from an EMBL/GenBank/DDBJ whole genome shotgun (WGS) entry which is preliminary data.</text>
</comment>
<gene>
    <name evidence="2" type="ORF">HID58_006438</name>
</gene>
<evidence type="ECO:0000313" key="3">
    <source>
        <dbReference type="Proteomes" id="UP000824890"/>
    </source>
</evidence>
<accession>A0ABQ8ECA5</accession>
<feature type="non-terminal residue" evidence="2">
    <location>
        <position position="155"/>
    </location>
</feature>
<reference evidence="2 3" key="1">
    <citation type="submission" date="2021-05" db="EMBL/GenBank/DDBJ databases">
        <title>Genome Assembly of Synthetic Allotetraploid Brassica napus Reveals Homoeologous Exchanges between Subgenomes.</title>
        <authorList>
            <person name="Davis J.T."/>
        </authorList>
    </citation>
    <scope>NUCLEOTIDE SEQUENCE [LARGE SCALE GENOMIC DNA]</scope>
    <source>
        <strain evidence="3">cv. Da-Ae</strain>
        <tissue evidence="2">Seedling</tissue>
    </source>
</reference>
<keyword evidence="1" id="KW-1133">Transmembrane helix</keyword>
<organism evidence="2 3">
    <name type="scientific">Brassica napus</name>
    <name type="common">Rape</name>
    <dbReference type="NCBI Taxonomy" id="3708"/>
    <lineage>
        <taxon>Eukaryota</taxon>
        <taxon>Viridiplantae</taxon>
        <taxon>Streptophyta</taxon>
        <taxon>Embryophyta</taxon>
        <taxon>Tracheophyta</taxon>
        <taxon>Spermatophyta</taxon>
        <taxon>Magnoliopsida</taxon>
        <taxon>eudicotyledons</taxon>
        <taxon>Gunneridae</taxon>
        <taxon>Pentapetalae</taxon>
        <taxon>rosids</taxon>
        <taxon>malvids</taxon>
        <taxon>Brassicales</taxon>
        <taxon>Brassicaceae</taxon>
        <taxon>Brassiceae</taxon>
        <taxon>Brassica</taxon>
    </lineage>
</organism>
<evidence type="ECO:0000313" key="2">
    <source>
        <dbReference type="EMBL" id="KAH0938977.1"/>
    </source>
</evidence>
<feature type="transmembrane region" description="Helical" evidence="1">
    <location>
        <begin position="114"/>
        <end position="133"/>
    </location>
</feature>
<name>A0ABQ8ECA5_BRANA</name>
<proteinExistence type="predicted"/>
<evidence type="ECO:0000256" key="1">
    <source>
        <dbReference type="SAM" id="Phobius"/>
    </source>
</evidence>
<protein>
    <submittedName>
        <fullName evidence="2">Uncharacterized protein</fullName>
    </submittedName>
</protein>
<dbReference type="Proteomes" id="UP000824890">
    <property type="component" value="Unassembled WGS sequence"/>
</dbReference>